<dbReference type="InterPro" id="IPR005545">
    <property type="entry name" value="YCII"/>
</dbReference>
<proteinExistence type="inferred from homology"/>
<dbReference type="PANTHER" id="PTHR35174:SF3">
    <property type="entry name" value="BLL7171 PROTEIN"/>
    <property type="match status" value="1"/>
</dbReference>
<name>A0A6J4NM15_9CYAN</name>
<dbReference type="Gene3D" id="3.30.70.1060">
    <property type="entry name" value="Dimeric alpha+beta barrel"/>
    <property type="match status" value="1"/>
</dbReference>
<sequence>MKYMLLIYSDENAWTESEQEVCYAESVQLTQQLKANGQYLGASPLHPVSTATSVRVRSGKQLVTDGPFAETHEQLGGYFLINARDLNEAINIAGRIPAARKGTVEIRPILELTGLPPEH</sequence>
<organism evidence="3">
    <name type="scientific">uncultured Leptolyngbya sp</name>
    <dbReference type="NCBI Taxonomy" id="332963"/>
    <lineage>
        <taxon>Bacteria</taxon>
        <taxon>Bacillati</taxon>
        <taxon>Cyanobacteriota</taxon>
        <taxon>Cyanophyceae</taxon>
        <taxon>Leptolyngbyales</taxon>
        <taxon>Leptolyngbyaceae</taxon>
        <taxon>Leptolyngbya group</taxon>
        <taxon>Leptolyngbya</taxon>
        <taxon>environmental samples</taxon>
    </lineage>
</organism>
<evidence type="ECO:0000259" key="2">
    <source>
        <dbReference type="Pfam" id="PF03795"/>
    </source>
</evidence>
<accession>A0A6J4NM15</accession>
<dbReference type="SUPFAM" id="SSF54909">
    <property type="entry name" value="Dimeric alpha+beta barrel"/>
    <property type="match status" value="1"/>
</dbReference>
<dbReference type="Pfam" id="PF03795">
    <property type="entry name" value="YCII"/>
    <property type="match status" value="1"/>
</dbReference>
<dbReference type="AlphaFoldDB" id="A0A6J4NM15"/>
<dbReference type="PANTHER" id="PTHR35174">
    <property type="entry name" value="BLL7171 PROTEIN-RELATED"/>
    <property type="match status" value="1"/>
</dbReference>
<reference evidence="3" key="1">
    <citation type="submission" date="2020-02" db="EMBL/GenBank/DDBJ databases">
        <authorList>
            <person name="Meier V. D."/>
        </authorList>
    </citation>
    <scope>NUCLEOTIDE SEQUENCE</scope>
    <source>
        <strain evidence="3">AVDCRST_MAG94</strain>
    </source>
</reference>
<dbReference type="InterPro" id="IPR011008">
    <property type="entry name" value="Dimeric_a/b-barrel"/>
</dbReference>
<gene>
    <name evidence="3" type="ORF">AVDCRST_MAG94-5446</name>
</gene>
<evidence type="ECO:0000313" key="3">
    <source>
        <dbReference type="EMBL" id="CAA9391974.1"/>
    </source>
</evidence>
<comment type="similarity">
    <text evidence="1">Belongs to the YciI family.</text>
</comment>
<feature type="domain" description="YCII-related" evidence="2">
    <location>
        <begin position="1"/>
        <end position="112"/>
    </location>
</feature>
<dbReference type="EMBL" id="CADCTY010001866">
    <property type="protein sequence ID" value="CAA9391974.1"/>
    <property type="molecule type" value="Genomic_DNA"/>
</dbReference>
<protein>
    <submittedName>
        <fullName evidence="3">PhnB protein</fullName>
    </submittedName>
</protein>
<evidence type="ECO:0000256" key="1">
    <source>
        <dbReference type="ARBA" id="ARBA00007689"/>
    </source>
</evidence>